<organism evidence="4 5">
    <name type="scientific">Ascobolus immersus RN42</name>
    <dbReference type="NCBI Taxonomy" id="1160509"/>
    <lineage>
        <taxon>Eukaryota</taxon>
        <taxon>Fungi</taxon>
        <taxon>Dikarya</taxon>
        <taxon>Ascomycota</taxon>
        <taxon>Pezizomycotina</taxon>
        <taxon>Pezizomycetes</taxon>
        <taxon>Pezizales</taxon>
        <taxon>Ascobolaceae</taxon>
        <taxon>Ascobolus</taxon>
    </lineage>
</organism>
<dbReference type="InterPro" id="IPR036770">
    <property type="entry name" value="Ankyrin_rpt-contain_sf"/>
</dbReference>
<keyword evidence="5" id="KW-1185">Reference proteome</keyword>
<evidence type="ECO:0000256" key="2">
    <source>
        <dbReference type="SAM" id="MobiDB-lite"/>
    </source>
</evidence>
<dbReference type="CDD" id="cd00067">
    <property type="entry name" value="GAL4"/>
    <property type="match status" value="1"/>
</dbReference>
<keyword evidence="1" id="KW-0539">Nucleus</keyword>
<evidence type="ECO:0000313" key="4">
    <source>
        <dbReference type="EMBL" id="RPA83427.1"/>
    </source>
</evidence>
<dbReference type="InterPro" id="IPR002110">
    <property type="entry name" value="Ankyrin_rpt"/>
</dbReference>
<feature type="region of interest" description="Disordered" evidence="2">
    <location>
        <begin position="729"/>
        <end position="749"/>
    </location>
</feature>
<dbReference type="Proteomes" id="UP000275078">
    <property type="component" value="Unassembled WGS sequence"/>
</dbReference>
<dbReference type="GO" id="GO:0000981">
    <property type="term" value="F:DNA-binding transcription factor activity, RNA polymerase II-specific"/>
    <property type="evidence" value="ECO:0007669"/>
    <property type="project" value="InterPro"/>
</dbReference>
<name>A0A3N4ID86_ASCIM</name>
<evidence type="ECO:0000313" key="5">
    <source>
        <dbReference type="Proteomes" id="UP000275078"/>
    </source>
</evidence>
<feature type="domain" description="Zn(2)-C6 fungal-type" evidence="3">
    <location>
        <begin position="76"/>
        <end position="111"/>
    </location>
</feature>
<protein>
    <recommendedName>
        <fullName evidence="3">Zn(2)-C6 fungal-type domain-containing protein</fullName>
    </recommendedName>
</protein>
<reference evidence="4 5" key="1">
    <citation type="journal article" date="2018" name="Nat. Ecol. Evol.">
        <title>Pezizomycetes genomes reveal the molecular basis of ectomycorrhizal truffle lifestyle.</title>
        <authorList>
            <person name="Murat C."/>
            <person name="Payen T."/>
            <person name="Noel B."/>
            <person name="Kuo A."/>
            <person name="Morin E."/>
            <person name="Chen J."/>
            <person name="Kohler A."/>
            <person name="Krizsan K."/>
            <person name="Balestrini R."/>
            <person name="Da Silva C."/>
            <person name="Montanini B."/>
            <person name="Hainaut M."/>
            <person name="Levati E."/>
            <person name="Barry K.W."/>
            <person name="Belfiori B."/>
            <person name="Cichocki N."/>
            <person name="Clum A."/>
            <person name="Dockter R.B."/>
            <person name="Fauchery L."/>
            <person name="Guy J."/>
            <person name="Iotti M."/>
            <person name="Le Tacon F."/>
            <person name="Lindquist E.A."/>
            <person name="Lipzen A."/>
            <person name="Malagnac F."/>
            <person name="Mello A."/>
            <person name="Molinier V."/>
            <person name="Miyauchi S."/>
            <person name="Poulain J."/>
            <person name="Riccioni C."/>
            <person name="Rubini A."/>
            <person name="Sitrit Y."/>
            <person name="Splivallo R."/>
            <person name="Traeger S."/>
            <person name="Wang M."/>
            <person name="Zifcakova L."/>
            <person name="Wipf D."/>
            <person name="Zambonelli A."/>
            <person name="Paolocci F."/>
            <person name="Nowrousian M."/>
            <person name="Ottonello S."/>
            <person name="Baldrian P."/>
            <person name="Spatafora J.W."/>
            <person name="Henrissat B."/>
            <person name="Nagy L.G."/>
            <person name="Aury J.M."/>
            <person name="Wincker P."/>
            <person name="Grigoriev I.V."/>
            <person name="Bonfante P."/>
            <person name="Martin F.M."/>
        </authorList>
    </citation>
    <scope>NUCLEOTIDE SEQUENCE [LARGE SCALE GENOMIC DNA]</scope>
    <source>
        <strain evidence="4 5">RN42</strain>
    </source>
</reference>
<dbReference type="AlphaFoldDB" id="A0A3N4ID86"/>
<feature type="region of interest" description="Disordered" evidence="2">
    <location>
        <begin position="110"/>
        <end position="205"/>
    </location>
</feature>
<dbReference type="EMBL" id="ML119664">
    <property type="protein sequence ID" value="RPA83427.1"/>
    <property type="molecule type" value="Genomic_DNA"/>
</dbReference>
<dbReference type="SUPFAM" id="SSF48403">
    <property type="entry name" value="Ankyrin repeat"/>
    <property type="match status" value="1"/>
</dbReference>
<dbReference type="PROSITE" id="PS50048">
    <property type="entry name" value="ZN2_CY6_FUNGAL_2"/>
    <property type="match status" value="1"/>
</dbReference>
<accession>A0A3N4ID86</accession>
<dbReference type="InterPro" id="IPR001138">
    <property type="entry name" value="Zn2Cys6_DnaBD"/>
</dbReference>
<evidence type="ECO:0000256" key="1">
    <source>
        <dbReference type="ARBA" id="ARBA00023242"/>
    </source>
</evidence>
<sequence length="865" mass="98384">MPDLDVPTSFQRELHVCGLACRNQGCETFTTTEQLVLPNAQSRCVAIRRNPSPPLSSATVMPPTKTVNKRAWSVAKCADCRRDKKKCLYPEERTPETKCTRCTEKNMNCSKPIALEPPGRASRGSAPTVESSSEHPLPVPACIPSVPDQPSVATDHTIRESLNEASNSPDVPEHANNEQETGNSTAPDLSTPIPNRSEHHPTPQAKWNEAYNNWRKHNARGTEQDEDQNQGFLRPRSLGLLIPFARILVFDYKIARSHFLNGSLHEAECLYRRTLSGFQAIELDPAPHSVYDILSTHSRTLTGIADVLLATGRFVELEVFVTELLQSPFYRSFETKTDLDTIQIKLLNHLYYQIDIAGSRFRFVAPEVFSYGPATDSVRISSLEKMGCFAENIAYPISNFLLQLDKLSSVFGRSPLDSRSRYIEGWSLEAIKRGRIDLFNTVMLLGRAFRNTVFDFRMFMPTTSIRVALGGISLLDLFVRRILQHELDNSIIVDAIDGVYRTSGIDSAKLRTSLRTVIRLCILDQDEKSLGILVSDYLPKRIYPRAEHRRFSVDVWVDFQCGFILQYLGSRFLSKIFSHFSYCGIGNYENFVLYFDMESLRFWQDHFTEKLDELQTQRSWPMTIFESGCEIPEDTATKVPSLQLACLLGGAHIIPLIELALEVRGTIHVENFRAFNTVIGTREPQYGNMLHMAAIGGNTEALEVLFRHPEEVVYAALFSGCDRDIVTRPVRPSEGRSSSSVLQHTSSSSGRYFRNMTPLHLAVAFQRWDCAKYLLYRMHEYIALGPWQEMWFPNEKDDVLHEERKALINRVEAEGEELMEFLRATESWQVQYKCICEYIYGVRRKYQEVTSLAFTASQSLRVSLP</sequence>
<proteinExistence type="predicted"/>
<dbReference type="Gene3D" id="1.25.40.20">
    <property type="entry name" value="Ankyrin repeat-containing domain"/>
    <property type="match status" value="1"/>
</dbReference>
<gene>
    <name evidence="4" type="ORF">BJ508DRAFT_360418</name>
</gene>
<feature type="compositionally biased region" description="Polar residues" evidence="2">
    <location>
        <begin position="178"/>
        <end position="194"/>
    </location>
</feature>
<feature type="compositionally biased region" description="Low complexity" evidence="2">
    <location>
        <begin position="737"/>
        <end position="749"/>
    </location>
</feature>
<dbReference type="GO" id="GO:0008270">
    <property type="term" value="F:zinc ion binding"/>
    <property type="evidence" value="ECO:0007669"/>
    <property type="project" value="InterPro"/>
</dbReference>
<dbReference type="Pfam" id="PF00023">
    <property type="entry name" value="Ank"/>
    <property type="match status" value="1"/>
</dbReference>
<evidence type="ECO:0000259" key="3">
    <source>
        <dbReference type="PROSITE" id="PS50048"/>
    </source>
</evidence>